<comment type="caution">
    <text evidence="1">The sequence shown here is derived from an EMBL/GenBank/DDBJ whole genome shotgun (WGS) entry which is preliminary data.</text>
</comment>
<evidence type="ECO:0000313" key="1">
    <source>
        <dbReference type="EMBL" id="MER2490613.1"/>
    </source>
</evidence>
<dbReference type="RefSeq" id="WP_143871822.1">
    <property type="nucleotide sequence ID" value="NZ_CP041660.1"/>
</dbReference>
<name>A0ABV1RCG1_9ALTE</name>
<protein>
    <submittedName>
        <fullName evidence="1">Uncharacterized protein</fullName>
    </submittedName>
</protein>
<accession>A0ABV1RCG1</accession>
<sequence length="170" mass="19491">MQINLIKNDTQINSVASSSIISILSNDKYIKSSYFLFDGYFRKSSYESRYEIEQQLNQTEFILTSAATSLALFKVTSFDPDNEVISFKLLQLFDNTNTTCQHTIKHIFNSIIQFLEEHFKVSRFCTSLLLNEKSGTPVITENMALEATLSGQVFLDGQYNDLCLFGYNKR</sequence>
<dbReference type="EMBL" id="JBELOE010000061">
    <property type="protein sequence ID" value="MER2490613.1"/>
    <property type="molecule type" value="Genomic_DNA"/>
</dbReference>
<reference evidence="1 2" key="1">
    <citation type="submission" date="2024-06" db="EMBL/GenBank/DDBJ databases">
        <authorList>
            <person name="Chen R.Y."/>
        </authorList>
    </citation>
    <scope>NUCLEOTIDE SEQUENCE [LARGE SCALE GENOMIC DNA]</scope>
    <source>
        <strain evidence="1 2">D2</strain>
    </source>
</reference>
<evidence type="ECO:0000313" key="2">
    <source>
        <dbReference type="Proteomes" id="UP001467690"/>
    </source>
</evidence>
<gene>
    <name evidence="1" type="ORF">ABS311_01770</name>
</gene>
<organism evidence="1 2">
    <name type="scientific">Catenovulum sediminis</name>
    <dbReference type="NCBI Taxonomy" id="1740262"/>
    <lineage>
        <taxon>Bacteria</taxon>
        <taxon>Pseudomonadati</taxon>
        <taxon>Pseudomonadota</taxon>
        <taxon>Gammaproteobacteria</taxon>
        <taxon>Alteromonadales</taxon>
        <taxon>Alteromonadaceae</taxon>
        <taxon>Catenovulum</taxon>
    </lineage>
</organism>
<proteinExistence type="predicted"/>
<keyword evidence="2" id="KW-1185">Reference proteome</keyword>
<dbReference type="Proteomes" id="UP001467690">
    <property type="component" value="Unassembled WGS sequence"/>
</dbReference>